<reference evidence="2" key="1">
    <citation type="submission" date="2024-05" db="EMBL/GenBank/DDBJ databases">
        <title>Metabacillus sp. nov., isolated from the rhizosphere soil of tomato plants.</title>
        <authorList>
            <person name="Ma R."/>
        </authorList>
    </citation>
    <scope>NUCLEOTIDE SEQUENCE</scope>
    <source>
        <strain evidence="2">DBTR6</strain>
    </source>
</reference>
<organism evidence="2 3">
    <name type="scientific">Metabacillus rhizolycopersici</name>
    <dbReference type="NCBI Taxonomy" id="2875709"/>
    <lineage>
        <taxon>Bacteria</taxon>
        <taxon>Bacillati</taxon>
        <taxon>Bacillota</taxon>
        <taxon>Bacilli</taxon>
        <taxon>Bacillales</taxon>
        <taxon>Bacillaceae</taxon>
        <taxon>Metabacillus</taxon>
    </lineage>
</organism>
<protein>
    <recommendedName>
        <fullName evidence="4">Swarming motility protein SwrB</fullName>
    </recommendedName>
</protein>
<sequence>MTAILLSISLLLHVVAFYFIAVLYMKYSTIKELSDTQKKMIEETEQAMTSFLIEMKDENERLLQHLNSSSEHPQQRNKSVMLEKKDLQQNEIPSKESRRNDLIVERQEDLPDYLAAANLVEDIIEITNAPQEKMIPFELEAINLFKNGHTVEQIAKKLNKGKIEIELLLKFRQK</sequence>
<evidence type="ECO:0000313" key="2">
    <source>
        <dbReference type="EMBL" id="MBZ5749897.1"/>
    </source>
</evidence>
<feature type="transmembrane region" description="Helical" evidence="1">
    <location>
        <begin position="6"/>
        <end position="25"/>
    </location>
</feature>
<keyword evidence="1" id="KW-0472">Membrane</keyword>
<proteinExistence type="predicted"/>
<name>A0ABS7UPC2_9BACI</name>
<evidence type="ECO:0000313" key="3">
    <source>
        <dbReference type="Proteomes" id="UP001165287"/>
    </source>
</evidence>
<keyword evidence="1" id="KW-1133">Transmembrane helix</keyword>
<dbReference type="EMBL" id="JAIQUM010000009">
    <property type="protein sequence ID" value="MBZ5749897.1"/>
    <property type="molecule type" value="Genomic_DNA"/>
</dbReference>
<dbReference type="Proteomes" id="UP001165287">
    <property type="component" value="Unassembled WGS sequence"/>
</dbReference>
<keyword evidence="3" id="KW-1185">Reference proteome</keyword>
<evidence type="ECO:0000256" key="1">
    <source>
        <dbReference type="SAM" id="Phobius"/>
    </source>
</evidence>
<evidence type="ECO:0008006" key="4">
    <source>
        <dbReference type="Google" id="ProtNLM"/>
    </source>
</evidence>
<gene>
    <name evidence="2" type="ORF">K9V48_06470</name>
</gene>
<dbReference type="RefSeq" id="WP_224137894.1">
    <property type="nucleotide sequence ID" value="NZ_JAIQUM010000009.1"/>
</dbReference>
<comment type="caution">
    <text evidence="2">The sequence shown here is derived from an EMBL/GenBank/DDBJ whole genome shotgun (WGS) entry which is preliminary data.</text>
</comment>
<accession>A0ABS7UPC2</accession>
<keyword evidence="1" id="KW-0812">Transmembrane</keyword>